<feature type="region of interest" description="Disordered" evidence="2">
    <location>
        <begin position="241"/>
        <end position="269"/>
    </location>
</feature>
<feature type="region of interest" description="Disordered" evidence="2">
    <location>
        <begin position="281"/>
        <end position="309"/>
    </location>
</feature>
<evidence type="ECO:0000256" key="1">
    <source>
        <dbReference type="PROSITE-ProRule" id="PRU00042"/>
    </source>
</evidence>
<feature type="region of interest" description="Disordered" evidence="2">
    <location>
        <begin position="1"/>
        <end position="74"/>
    </location>
</feature>
<organism evidence="4 5">
    <name type="scientific">Fusarium zealandicum</name>
    <dbReference type="NCBI Taxonomy" id="1053134"/>
    <lineage>
        <taxon>Eukaryota</taxon>
        <taxon>Fungi</taxon>
        <taxon>Dikarya</taxon>
        <taxon>Ascomycota</taxon>
        <taxon>Pezizomycotina</taxon>
        <taxon>Sordariomycetes</taxon>
        <taxon>Hypocreomycetidae</taxon>
        <taxon>Hypocreales</taxon>
        <taxon>Nectriaceae</taxon>
        <taxon>Fusarium</taxon>
        <taxon>Fusarium staphyleae species complex</taxon>
    </lineage>
</organism>
<feature type="compositionally biased region" description="Low complexity" evidence="2">
    <location>
        <begin position="54"/>
        <end position="65"/>
    </location>
</feature>
<dbReference type="PROSITE" id="PS00028">
    <property type="entry name" value="ZINC_FINGER_C2H2_1"/>
    <property type="match status" value="1"/>
</dbReference>
<protein>
    <recommendedName>
        <fullName evidence="3">C2H2-type domain-containing protein</fullName>
    </recommendedName>
</protein>
<feature type="compositionally biased region" description="Basic and acidic residues" evidence="2">
    <location>
        <begin position="281"/>
        <end position="299"/>
    </location>
</feature>
<comment type="caution">
    <text evidence="4">The sequence shown here is derived from an EMBL/GenBank/DDBJ whole genome shotgun (WGS) entry which is preliminary data.</text>
</comment>
<reference evidence="4" key="1">
    <citation type="journal article" date="2020" name="BMC Genomics">
        <title>Correction to: Identification and distribution of gene clusters required for synthesis of sphingolipid metabolism inhibitors in diverse species of the filamentous fungus Fusarium.</title>
        <authorList>
            <person name="Kim H.S."/>
            <person name="Lohmar J.M."/>
            <person name="Busman M."/>
            <person name="Brown D.W."/>
            <person name="Naumann T.A."/>
            <person name="Divon H.H."/>
            <person name="Lysoe E."/>
            <person name="Uhlig S."/>
            <person name="Proctor R.H."/>
        </authorList>
    </citation>
    <scope>NUCLEOTIDE SEQUENCE</scope>
    <source>
        <strain evidence="4">NRRL 22465</strain>
    </source>
</reference>
<name>A0A8H4XLH6_9HYPO</name>
<keyword evidence="1" id="KW-0863">Zinc-finger</keyword>
<accession>A0A8H4XLH6</accession>
<evidence type="ECO:0000313" key="4">
    <source>
        <dbReference type="EMBL" id="KAF4978860.1"/>
    </source>
</evidence>
<feature type="compositionally biased region" description="Basic residues" evidence="2">
    <location>
        <begin position="300"/>
        <end position="309"/>
    </location>
</feature>
<evidence type="ECO:0000313" key="5">
    <source>
        <dbReference type="Proteomes" id="UP000635477"/>
    </source>
</evidence>
<keyword evidence="1" id="KW-0862">Zinc</keyword>
<dbReference type="InterPro" id="IPR013087">
    <property type="entry name" value="Znf_C2H2_type"/>
</dbReference>
<feature type="compositionally biased region" description="Polar residues" evidence="2">
    <location>
        <begin position="1"/>
        <end position="29"/>
    </location>
</feature>
<proteinExistence type="predicted"/>
<keyword evidence="1" id="KW-0479">Metal-binding</keyword>
<reference evidence="4" key="2">
    <citation type="submission" date="2020-05" db="EMBL/GenBank/DDBJ databases">
        <authorList>
            <person name="Kim H.-S."/>
            <person name="Proctor R.H."/>
            <person name="Brown D.W."/>
        </authorList>
    </citation>
    <scope>NUCLEOTIDE SEQUENCE</scope>
    <source>
        <strain evidence="4">NRRL 22465</strain>
    </source>
</reference>
<sequence>MYAIGSSTSFQDVQVRSDSGRTTPRQYNDTGIEPSAEASEKGGVIAKEVLKNGSQTDTSSNSSENSDAENLETIVVDTRPPGTRKAQFASKKDPLAPEFPLKVSSYGSLVSLLDTLPIELLKGAISRRQTYDPGPSESRKHVCATCSTSFQRRCELEHHLKQHDIADTETLREMLTICFTARDCTPRFWCGFCVKQIDVSDKENGWAERCDHIDGHFCGHNTPAMAIAQWVYPDHVKQLSNPGSSASVSGLVNLSNPGRKRGMPSSEQDVLDARLCETNERVDIPESKSTRVNRPDAKRIQRRKRRRRD</sequence>
<dbReference type="OrthoDB" id="6077919at2759"/>
<dbReference type="EMBL" id="JABEYC010000333">
    <property type="protein sequence ID" value="KAF4978860.1"/>
    <property type="molecule type" value="Genomic_DNA"/>
</dbReference>
<feature type="compositionally biased region" description="Polar residues" evidence="2">
    <location>
        <begin position="241"/>
        <end position="256"/>
    </location>
</feature>
<evidence type="ECO:0000259" key="3">
    <source>
        <dbReference type="PROSITE" id="PS50157"/>
    </source>
</evidence>
<keyword evidence="5" id="KW-1185">Reference proteome</keyword>
<dbReference type="AlphaFoldDB" id="A0A8H4XLH6"/>
<dbReference type="PROSITE" id="PS50157">
    <property type="entry name" value="ZINC_FINGER_C2H2_2"/>
    <property type="match status" value="1"/>
</dbReference>
<dbReference type="Proteomes" id="UP000635477">
    <property type="component" value="Unassembled WGS sequence"/>
</dbReference>
<gene>
    <name evidence="4" type="ORF">FZEAL_4820</name>
</gene>
<feature type="domain" description="C2H2-type" evidence="3">
    <location>
        <begin position="141"/>
        <end position="163"/>
    </location>
</feature>
<evidence type="ECO:0000256" key="2">
    <source>
        <dbReference type="SAM" id="MobiDB-lite"/>
    </source>
</evidence>
<dbReference type="GO" id="GO:0008270">
    <property type="term" value="F:zinc ion binding"/>
    <property type="evidence" value="ECO:0007669"/>
    <property type="project" value="UniProtKB-KW"/>
</dbReference>